<dbReference type="PROSITE" id="PS50052">
    <property type="entry name" value="GUANYLATE_KINASE_2"/>
    <property type="match status" value="1"/>
</dbReference>
<sequence length="595" mass="65699">MSEAISGITKSPQKKQRPHLSCLHSPKRPIFDLDQLERPSAANDASNKVLADVSTNRYKQTQFDSGSATTLDDASSIAEQGSCVSTASKVDYSSPSNHVKTSIPCSEADLTTACSTDGSTSKALATLTITNRESIYVRTLFRYNPAHDRGLSARGLAFEHGDIIFVVNASDPEWWQARYAFPINPPAWATPKPVNHEAGDLQGIGGSPKPLDPNNSHLRHAYRRQLGIIPSQRRMERRQRLQAKRVQFIDRDIVINSPWSSFLSANPTVSGSEQHSAGSPPQRFFGNGGSREDLSAKKGSSSSLSTTGYPTTPGAYPYSNGDSVSMGGTLERKKKSGPFSILKRFSSRREQKNIERDMKTKSISLEDVKDPGSTMSRTYEIVHPVTLKMARPLILFGPLKELITEELLASSDFATCIQHTSRPPMPHEKDGVDFLFVSSKTTMETDLSAGKFLDAVIVNNHFFATSIESVVQTLQSGKICILDASVKSLYRLEAAGLHPISILIKPETVMQWRDLQRRLTVDQARRMFEACLELEAEHWYTFTSVLNLDTLPNLVNAVHRVLTQHRGPSVWLPVNSRPLQSDYMGSSPSRKPAGT</sequence>
<protein>
    <recommendedName>
        <fullName evidence="2">Guanylate kinase-like domain-containing protein</fullName>
    </recommendedName>
</protein>
<evidence type="ECO:0000259" key="2">
    <source>
        <dbReference type="PROSITE" id="PS50052"/>
    </source>
</evidence>
<dbReference type="PANTHER" id="PTHR23122">
    <property type="entry name" value="MEMBRANE-ASSOCIATED GUANYLATE KINASE MAGUK"/>
    <property type="match status" value="1"/>
</dbReference>
<dbReference type="InterPro" id="IPR050716">
    <property type="entry name" value="MAGUK"/>
</dbReference>
<gene>
    <name evidence="3" type="ORF">TR150458</name>
</gene>
<reference evidence="3" key="1">
    <citation type="submission" date="2016-01" db="EMBL/GenBank/DDBJ databases">
        <title>Reference transcriptome for the parasite Schistocephalus solidus: insights into the molecular evolution of parasitism.</title>
        <authorList>
            <person name="Hebert F.O."/>
            <person name="Grambauer S."/>
            <person name="Barber I."/>
            <person name="Landry C.R."/>
            <person name="Aubin-Horth N."/>
        </authorList>
    </citation>
    <scope>NUCLEOTIDE SEQUENCE</scope>
</reference>
<proteinExistence type="predicted"/>
<dbReference type="InterPro" id="IPR008144">
    <property type="entry name" value="Guanylate_kin-like_dom"/>
</dbReference>
<feature type="region of interest" description="Disordered" evidence="1">
    <location>
        <begin position="1"/>
        <end position="26"/>
    </location>
</feature>
<dbReference type="AlphaFoldDB" id="A0A0X3NZ81"/>
<evidence type="ECO:0000256" key="1">
    <source>
        <dbReference type="SAM" id="MobiDB-lite"/>
    </source>
</evidence>
<feature type="domain" description="Guanylate kinase-like" evidence="2">
    <location>
        <begin position="390"/>
        <end position="563"/>
    </location>
</feature>
<dbReference type="InterPro" id="IPR027417">
    <property type="entry name" value="P-loop_NTPase"/>
</dbReference>
<dbReference type="SMART" id="SM00072">
    <property type="entry name" value="GuKc"/>
    <property type="match status" value="1"/>
</dbReference>
<feature type="region of interest" description="Disordered" evidence="1">
    <location>
        <begin position="266"/>
        <end position="316"/>
    </location>
</feature>
<dbReference type="Pfam" id="PF00625">
    <property type="entry name" value="Guanylate_kin"/>
    <property type="match status" value="1"/>
</dbReference>
<dbReference type="SUPFAM" id="SSF52540">
    <property type="entry name" value="P-loop containing nucleoside triphosphate hydrolases"/>
    <property type="match status" value="1"/>
</dbReference>
<dbReference type="SUPFAM" id="SSF50044">
    <property type="entry name" value="SH3-domain"/>
    <property type="match status" value="1"/>
</dbReference>
<dbReference type="InterPro" id="IPR036028">
    <property type="entry name" value="SH3-like_dom_sf"/>
</dbReference>
<dbReference type="InterPro" id="IPR008145">
    <property type="entry name" value="GK/Ca_channel_bsu"/>
</dbReference>
<dbReference type="Gene3D" id="3.40.50.300">
    <property type="entry name" value="P-loop containing nucleotide triphosphate hydrolases"/>
    <property type="match status" value="1"/>
</dbReference>
<feature type="compositionally biased region" description="Polar residues" evidence="1">
    <location>
        <begin position="266"/>
        <end position="279"/>
    </location>
</feature>
<dbReference type="Gene3D" id="2.30.30.40">
    <property type="entry name" value="SH3 Domains"/>
    <property type="match status" value="1"/>
</dbReference>
<dbReference type="EMBL" id="GEEE01018256">
    <property type="protein sequence ID" value="JAP44969.1"/>
    <property type="molecule type" value="Transcribed_RNA"/>
</dbReference>
<name>A0A0X3NZ81_SCHSO</name>
<evidence type="ECO:0000313" key="3">
    <source>
        <dbReference type="EMBL" id="JAP44969.1"/>
    </source>
</evidence>
<feature type="compositionally biased region" description="Low complexity" evidence="1">
    <location>
        <begin position="297"/>
        <end position="316"/>
    </location>
</feature>
<accession>A0A0X3NZ81</accession>
<organism evidence="3">
    <name type="scientific">Schistocephalus solidus</name>
    <name type="common">Tapeworm</name>
    <dbReference type="NCBI Taxonomy" id="70667"/>
    <lineage>
        <taxon>Eukaryota</taxon>
        <taxon>Metazoa</taxon>
        <taxon>Spiralia</taxon>
        <taxon>Lophotrochozoa</taxon>
        <taxon>Platyhelminthes</taxon>
        <taxon>Cestoda</taxon>
        <taxon>Eucestoda</taxon>
        <taxon>Diphyllobothriidea</taxon>
        <taxon>Diphyllobothriidae</taxon>
        <taxon>Schistocephalus</taxon>
    </lineage>
</organism>